<comment type="function">
    <text evidence="1">Needed for flagellar regrowth and assembly.</text>
</comment>
<dbReference type="PANTHER" id="PTHR34982:SF1">
    <property type="entry name" value="FLAGELLAR ASSEMBLY PROTEIN FLIH"/>
    <property type="match status" value="1"/>
</dbReference>
<evidence type="ECO:0000256" key="1">
    <source>
        <dbReference type="ARBA" id="ARBA00003041"/>
    </source>
</evidence>
<dbReference type="InterPro" id="IPR018035">
    <property type="entry name" value="Flagellar_FliH/T3SS_HrpE"/>
</dbReference>
<evidence type="ECO:0000256" key="4">
    <source>
        <dbReference type="ARBA" id="ARBA00022448"/>
    </source>
</evidence>
<keyword evidence="10" id="KW-0282">Flagellum</keyword>
<organism evidence="10 11">
    <name type="scientific">Thermomonas fusca</name>
    <dbReference type="NCBI Taxonomy" id="215690"/>
    <lineage>
        <taxon>Bacteria</taxon>
        <taxon>Pseudomonadati</taxon>
        <taxon>Pseudomonadota</taxon>
        <taxon>Gammaproteobacteria</taxon>
        <taxon>Lysobacterales</taxon>
        <taxon>Lysobacteraceae</taxon>
        <taxon>Thermomonas</taxon>
    </lineage>
</organism>
<dbReference type="Pfam" id="PF02108">
    <property type="entry name" value="FliH"/>
    <property type="match status" value="1"/>
</dbReference>
<reference evidence="10 11" key="1">
    <citation type="submission" date="2019-04" db="EMBL/GenBank/DDBJ databases">
        <authorList>
            <person name="Grouzdev D.S."/>
            <person name="Nazina T.N."/>
        </authorList>
    </citation>
    <scope>NUCLEOTIDE SEQUENCE [LARGE SCALE GENOMIC DNA]</scope>
    <source>
        <strain evidence="10 11">SHC 3-19</strain>
    </source>
</reference>
<dbReference type="AlphaFoldDB" id="A0A5R9PD52"/>
<keyword evidence="10" id="KW-0969">Cilium</keyword>
<keyword evidence="5" id="KW-1005">Bacterial flagellum biogenesis</keyword>
<dbReference type="STRING" id="1123377.GCA_000423885_01695"/>
<protein>
    <recommendedName>
        <fullName evidence="3">Flagellar assembly protein FliH</fullName>
    </recommendedName>
</protein>
<comment type="caution">
    <text evidence="10">The sequence shown here is derived from an EMBL/GenBank/DDBJ whole genome shotgun (WGS) entry which is preliminary data.</text>
</comment>
<accession>A0A5R9PD52</accession>
<evidence type="ECO:0000256" key="6">
    <source>
        <dbReference type="ARBA" id="ARBA00022927"/>
    </source>
</evidence>
<evidence type="ECO:0000313" key="10">
    <source>
        <dbReference type="EMBL" id="TLX21405.1"/>
    </source>
</evidence>
<feature type="region of interest" description="Disordered" evidence="8">
    <location>
        <begin position="1"/>
        <end position="26"/>
    </location>
</feature>
<sequence>MSNAVRWAAPELAPPPPPPPQEPVRHMPSVEEVQAIEEAAHAEGYARGHAEGVAAGQAEVRRIAAQMEGILDAFTRPLARLDAEVGDALGDLAVRIAGALLRRDYAAEPALLEALVREALELAGSDQRQLELRLHPDDLAMLAPQLLALEGVRLSGDTTLARGDLRLHADSVRIDGSLSTRLNAVLQRIVSGAGA</sequence>
<dbReference type="GO" id="GO:0015031">
    <property type="term" value="P:protein transport"/>
    <property type="evidence" value="ECO:0007669"/>
    <property type="project" value="UniProtKB-KW"/>
</dbReference>
<dbReference type="InterPro" id="IPR051472">
    <property type="entry name" value="T3SS_Stator/FliH"/>
</dbReference>
<feature type="domain" description="Flagellar assembly protein FliH/Type III secretion system HrpE" evidence="9">
    <location>
        <begin position="63"/>
        <end position="184"/>
    </location>
</feature>
<dbReference type="GO" id="GO:0005829">
    <property type="term" value="C:cytosol"/>
    <property type="evidence" value="ECO:0007669"/>
    <property type="project" value="TreeGrafter"/>
</dbReference>
<name>A0A5R9PD52_9GAMM</name>
<feature type="compositionally biased region" description="Pro residues" evidence="8">
    <location>
        <begin position="12"/>
        <end position="22"/>
    </location>
</feature>
<evidence type="ECO:0000256" key="2">
    <source>
        <dbReference type="ARBA" id="ARBA00006602"/>
    </source>
</evidence>
<evidence type="ECO:0000259" key="9">
    <source>
        <dbReference type="Pfam" id="PF02108"/>
    </source>
</evidence>
<evidence type="ECO:0000256" key="3">
    <source>
        <dbReference type="ARBA" id="ARBA00016507"/>
    </source>
</evidence>
<evidence type="ECO:0000256" key="7">
    <source>
        <dbReference type="ARBA" id="ARBA00023225"/>
    </source>
</evidence>
<keyword evidence="10" id="KW-0966">Cell projection</keyword>
<keyword evidence="7" id="KW-1006">Bacterial flagellum protein export</keyword>
<keyword evidence="4" id="KW-0813">Transport</keyword>
<evidence type="ECO:0000256" key="8">
    <source>
        <dbReference type="SAM" id="MobiDB-lite"/>
    </source>
</evidence>
<proteinExistence type="inferred from homology"/>
<evidence type="ECO:0000256" key="5">
    <source>
        <dbReference type="ARBA" id="ARBA00022795"/>
    </source>
</evidence>
<evidence type="ECO:0000313" key="11">
    <source>
        <dbReference type="Proteomes" id="UP000308508"/>
    </source>
</evidence>
<dbReference type="PANTHER" id="PTHR34982">
    <property type="entry name" value="YOP PROTEINS TRANSLOCATION PROTEIN L"/>
    <property type="match status" value="1"/>
</dbReference>
<dbReference type="Proteomes" id="UP000308508">
    <property type="component" value="Unassembled WGS sequence"/>
</dbReference>
<dbReference type="RefSeq" id="WP_028839328.1">
    <property type="nucleotide sequence ID" value="NZ_SROY01000004.1"/>
</dbReference>
<keyword evidence="6" id="KW-0653">Protein transport</keyword>
<comment type="similarity">
    <text evidence="2">Belongs to the FliH family.</text>
</comment>
<dbReference type="EMBL" id="SROY01000004">
    <property type="protein sequence ID" value="TLX21405.1"/>
    <property type="molecule type" value="Genomic_DNA"/>
</dbReference>
<gene>
    <name evidence="10" type="ORF">E5S66_10740</name>
</gene>
<dbReference type="GO" id="GO:0044781">
    <property type="term" value="P:bacterial-type flagellum organization"/>
    <property type="evidence" value="ECO:0007669"/>
    <property type="project" value="UniProtKB-KW"/>
</dbReference>
<keyword evidence="11" id="KW-1185">Reference proteome</keyword>